<keyword evidence="2" id="KW-0445">Lipid transport</keyword>
<comment type="function">
    <text evidence="2">Acts as component of the GARP complex that is involved in retrograde transport from early and late endosomes to the trans-Golgi network (TGN).</text>
</comment>
<keyword evidence="2" id="KW-0813">Transport</keyword>
<dbReference type="GO" id="GO:0016020">
    <property type="term" value="C:membrane"/>
    <property type="evidence" value="ECO:0007669"/>
    <property type="project" value="TreeGrafter"/>
</dbReference>
<dbReference type="GO" id="GO:0032456">
    <property type="term" value="P:endocytic recycling"/>
    <property type="evidence" value="ECO:0007669"/>
    <property type="project" value="TreeGrafter"/>
</dbReference>
<dbReference type="GO" id="GO:0005829">
    <property type="term" value="C:cytosol"/>
    <property type="evidence" value="ECO:0007669"/>
    <property type="project" value="GOC"/>
</dbReference>
<evidence type="ECO:0000313" key="3">
    <source>
        <dbReference type="EMBL" id="GFH06630.1"/>
    </source>
</evidence>
<name>A0A699Y8X6_HAELA</name>
<comment type="caution">
    <text evidence="3">The sequence shown here is derived from an EMBL/GenBank/DDBJ whole genome shotgun (WGS) entry which is preliminary data.</text>
</comment>
<evidence type="ECO:0000313" key="4">
    <source>
        <dbReference type="Proteomes" id="UP000485058"/>
    </source>
</evidence>
<dbReference type="PANTHER" id="PTHR15954:SF4">
    <property type="entry name" value="VACUOLAR PROTEIN SORTING-ASSOCIATED PROTEIN 51 HOMOLOG"/>
    <property type="match status" value="1"/>
</dbReference>
<accession>A0A699Y8X6</accession>
<organism evidence="3 4">
    <name type="scientific">Haematococcus lacustris</name>
    <name type="common">Green alga</name>
    <name type="synonym">Haematococcus pluvialis</name>
    <dbReference type="NCBI Taxonomy" id="44745"/>
    <lineage>
        <taxon>Eukaryota</taxon>
        <taxon>Viridiplantae</taxon>
        <taxon>Chlorophyta</taxon>
        <taxon>core chlorophytes</taxon>
        <taxon>Chlorophyceae</taxon>
        <taxon>CS clade</taxon>
        <taxon>Chlamydomonadales</taxon>
        <taxon>Haematococcaceae</taxon>
        <taxon>Haematococcus</taxon>
    </lineage>
</organism>
<dbReference type="AlphaFoldDB" id="A0A699Y8X6"/>
<sequence length="512" mass="55726">MHCCRGLMCSTSNNIRFYDRDVSAALNIRRCAVGPGPRPTELCYWDGRPAMPKLGQPGQEWVYLRDKALLHTIRAMKSKVDTAVPELEKLKNIMDTVADRSLMVSTKLQKRQDRMEELHRVQLLLKKLQAVFELPRRMRAALEEDVLDTAVSYYAEAQPLLQKYGNRGTFKQIAVDSDNVAKELSQASGVSVLKRRLAERKDDTERCVLLLRKLGEPDDTLQDRYLAGRAQRLRKVLSDGSTLVEAMAVAAASPRDAATSPATAAAIQAVVSRVDQPTAWGLTEGDTCVPNLRAFAKALDEKLINAVQETVMNVMRFFLPQDLAPEATAAKRQPLLALARTAFDEYFVIVQRAVADAVATSVFRAARLSEAGSALSEEELQLEARDLEFDSDWGADALALALSTASADLGLVSSGLPELGLKERAAELVAGAVCHHVHSCVAALRARVMRAVAAVRQRLGDQQAGGQALGSQGGGDASGSASVLKKGFVYITQLISRGLAAMMQVWREGRGA</sequence>
<comment type="subunit">
    <text evidence="2">Component of the Golgi-associated retrograde protein (GARP) complex.</text>
</comment>
<feature type="non-terminal residue" evidence="3">
    <location>
        <position position="1"/>
    </location>
</feature>
<keyword evidence="2" id="KW-0653">Protein transport</keyword>
<dbReference type="PANTHER" id="PTHR15954">
    <property type="entry name" value="VACUOLAR PROTEIN SORTING-ASSOCIATED PROTEIN 51 HOMOLOG"/>
    <property type="match status" value="1"/>
</dbReference>
<keyword evidence="2" id="KW-0333">Golgi apparatus</keyword>
<proteinExistence type="inferred from homology"/>
<dbReference type="InterPro" id="IPR014812">
    <property type="entry name" value="Vps51"/>
</dbReference>
<dbReference type="EMBL" id="BLLF01000048">
    <property type="protein sequence ID" value="GFH06630.1"/>
    <property type="molecule type" value="Genomic_DNA"/>
</dbReference>
<dbReference type="GO" id="GO:0048193">
    <property type="term" value="P:Golgi vesicle transport"/>
    <property type="evidence" value="ECO:0007669"/>
    <property type="project" value="TreeGrafter"/>
</dbReference>
<dbReference type="GO" id="GO:0007041">
    <property type="term" value="P:lysosomal transport"/>
    <property type="evidence" value="ECO:0007669"/>
    <property type="project" value="TreeGrafter"/>
</dbReference>
<keyword evidence="4" id="KW-1185">Reference proteome</keyword>
<dbReference type="GO" id="GO:0015031">
    <property type="term" value="P:protein transport"/>
    <property type="evidence" value="ECO:0007669"/>
    <property type="project" value="UniProtKB-UniRule"/>
</dbReference>
<comment type="similarity">
    <text evidence="1 2">Belongs to the VPS51 family.</text>
</comment>
<dbReference type="GO" id="GO:1990745">
    <property type="term" value="C:EARP complex"/>
    <property type="evidence" value="ECO:0007669"/>
    <property type="project" value="TreeGrafter"/>
</dbReference>
<protein>
    <recommendedName>
        <fullName evidence="2">Vacuolar protein sorting-associated protein 51 homolog</fullName>
    </recommendedName>
</protein>
<dbReference type="GO" id="GO:0000938">
    <property type="term" value="C:GARP complex"/>
    <property type="evidence" value="ECO:0007669"/>
    <property type="project" value="UniProtKB-UniRule"/>
</dbReference>
<evidence type="ECO:0000256" key="1">
    <source>
        <dbReference type="ARBA" id="ARBA00006080"/>
    </source>
</evidence>
<reference evidence="3 4" key="1">
    <citation type="submission" date="2020-02" db="EMBL/GenBank/DDBJ databases">
        <title>Draft genome sequence of Haematococcus lacustris strain NIES-144.</title>
        <authorList>
            <person name="Morimoto D."/>
            <person name="Nakagawa S."/>
            <person name="Yoshida T."/>
            <person name="Sawayama S."/>
        </authorList>
    </citation>
    <scope>NUCLEOTIDE SEQUENCE [LARGE SCALE GENOMIC DNA]</scope>
    <source>
        <strain evidence="3 4">NIES-144</strain>
    </source>
</reference>
<dbReference type="GO" id="GO:0042147">
    <property type="term" value="P:retrograde transport, endosome to Golgi"/>
    <property type="evidence" value="ECO:0007669"/>
    <property type="project" value="UniProtKB-UniRule"/>
</dbReference>
<dbReference type="GO" id="GO:0007030">
    <property type="term" value="P:Golgi organization"/>
    <property type="evidence" value="ECO:0007669"/>
    <property type="project" value="UniProtKB-UniRule"/>
</dbReference>
<gene>
    <name evidence="3" type="ORF">HaLaN_01294</name>
</gene>
<comment type="subcellular location">
    <subcellularLocation>
        <location evidence="2">Golgi apparatus</location>
        <location evidence="2">trans-Golgi network</location>
    </subcellularLocation>
</comment>
<evidence type="ECO:0000256" key="2">
    <source>
        <dbReference type="RuleBase" id="RU368010"/>
    </source>
</evidence>
<dbReference type="GO" id="GO:0006869">
    <property type="term" value="P:lipid transport"/>
    <property type="evidence" value="ECO:0007669"/>
    <property type="project" value="UniProtKB-UniRule"/>
</dbReference>
<dbReference type="Proteomes" id="UP000485058">
    <property type="component" value="Unassembled WGS sequence"/>
</dbReference>